<reference evidence="1 2" key="1">
    <citation type="submission" date="2021-02" db="EMBL/GenBank/DDBJ databases">
        <title>De Novo genome assembly of isolated myxobacteria.</title>
        <authorList>
            <person name="Stevens D.C."/>
        </authorList>
    </citation>
    <scope>NUCLEOTIDE SEQUENCE [LARGE SCALE GENOMIC DNA]</scope>
    <source>
        <strain evidence="2">SCPEA02</strain>
    </source>
</reference>
<evidence type="ECO:0000313" key="2">
    <source>
        <dbReference type="Proteomes" id="UP000662747"/>
    </source>
</evidence>
<keyword evidence="2" id="KW-1185">Reference proteome</keyword>
<dbReference type="Proteomes" id="UP000662747">
    <property type="component" value="Chromosome"/>
</dbReference>
<name>A0ABX7NKT8_9BACT</name>
<dbReference type="EMBL" id="CP071090">
    <property type="protein sequence ID" value="QSQ19370.1"/>
    <property type="molecule type" value="Genomic_DNA"/>
</dbReference>
<protein>
    <recommendedName>
        <fullName evidence="3">Outer membrane protein beta-barrel domain-containing protein</fullName>
    </recommendedName>
</protein>
<evidence type="ECO:0000313" key="1">
    <source>
        <dbReference type="EMBL" id="QSQ19370.1"/>
    </source>
</evidence>
<dbReference type="Gene3D" id="2.40.160.20">
    <property type="match status" value="1"/>
</dbReference>
<gene>
    <name evidence="1" type="ORF">JY651_29025</name>
</gene>
<organism evidence="1 2">
    <name type="scientific">Pyxidicoccus parkwayensis</name>
    <dbReference type="NCBI Taxonomy" id="2813578"/>
    <lineage>
        <taxon>Bacteria</taxon>
        <taxon>Pseudomonadati</taxon>
        <taxon>Myxococcota</taxon>
        <taxon>Myxococcia</taxon>
        <taxon>Myxococcales</taxon>
        <taxon>Cystobacterineae</taxon>
        <taxon>Myxococcaceae</taxon>
        <taxon>Pyxidicoccus</taxon>
    </lineage>
</organism>
<dbReference type="SUPFAM" id="SSF56925">
    <property type="entry name" value="OMPA-like"/>
    <property type="match status" value="1"/>
</dbReference>
<proteinExistence type="predicted"/>
<accession>A0ABX7NKT8</accession>
<sequence>MFGALMPCTLTARPSPRGCPASPTCRVPDLPRRHHGFPGEPAGGLGRSAVMTRHVWRAGTLTAALLAAPALAKGASTASPALQPAPGFGAPGLTVHSGLLHYTGSLGEETKVGTYLDILAEATLFPLLGVEAGYEGSANGFSESNVGTLWRHNASVLAKFGPTLGGHWKPYVGAGVGLSYLDTSGEADQQPFTNDWAPEVPLAAGVEYRFYGVTAGARATYRVLIGDDVGSGPYYEGDILSAGVSLGMRF</sequence>
<evidence type="ECO:0008006" key="3">
    <source>
        <dbReference type="Google" id="ProtNLM"/>
    </source>
</evidence>
<dbReference type="InterPro" id="IPR011250">
    <property type="entry name" value="OMP/PagP_B-barrel"/>
</dbReference>